<dbReference type="Gene3D" id="3.60.15.10">
    <property type="entry name" value="Ribonuclease Z/Hydroxyacylglutathione hydrolase-like"/>
    <property type="match status" value="2"/>
</dbReference>
<feature type="domain" description="Metallo-beta-lactamase" evidence="2">
    <location>
        <begin position="391"/>
        <end position="472"/>
    </location>
</feature>
<feature type="transmembrane region" description="Helical" evidence="1">
    <location>
        <begin position="176"/>
        <end position="195"/>
    </location>
</feature>
<dbReference type="InterPro" id="IPR036866">
    <property type="entry name" value="RibonucZ/Hydroxyglut_hydro"/>
</dbReference>
<dbReference type="Pfam" id="PF00753">
    <property type="entry name" value="Lactamase_B"/>
    <property type="match status" value="1"/>
</dbReference>
<dbReference type="Proteomes" id="UP000434241">
    <property type="component" value="Unassembled WGS sequence"/>
</dbReference>
<dbReference type="InterPro" id="IPR052159">
    <property type="entry name" value="Competence_DNA_uptake"/>
</dbReference>
<proteinExistence type="predicted"/>
<evidence type="ECO:0000313" key="4">
    <source>
        <dbReference type="Proteomes" id="UP000434241"/>
    </source>
</evidence>
<gene>
    <name evidence="3" type="ORF">FYJ55_07320</name>
</gene>
<feature type="transmembrane region" description="Helical" evidence="1">
    <location>
        <begin position="341"/>
        <end position="357"/>
    </location>
</feature>
<keyword evidence="4" id="KW-1185">Reference proteome</keyword>
<keyword evidence="1" id="KW-0812">Transmembrane</keyword>
<organism evidence="3 4">
    <name type="scientific">Holdemanella porci</name>
    <dbReference type="NCBI Taxonomy" id="2652276"/>
    <lineage>
        <taxon>Bacteria</taxon>
        <taxon>Bacillati</taxon>
        <taxon>Bacillota</taxon>
        <taxon>Erysipelotrichia</taxon>
        <taxon>Erysipelotrichales</taxon>
        <taxon>Erysipelotrichaceae</taxon>
        <taxon>Holdemanella</taxon>
    </lineage>
</organism>
<keyword evidence="1" id="KW-1133">Transmembrane helix</keyword>
<evidence type="ECO:0000256" key="1">
    <source>
        <dbReference type="SAM" id="Phobius"/>
    </source>
</evidence>
<dbReference type="InterPro" id="IPR001279">
    <property type="entry name" value="Metallo-B-lactamas"/>
</dbReference>
<accession>A0A6N7VIL6</accession>
<reference evidence="3 4" key="1">
    <citation type="submission" date="2019-08" db="EMBL/GenBank/DDBJ databases">
        <title>In-depth cultivation of the pig gut microbiome towards novel bacterial diversity and tailored functional studies.</title>
        <authorList>
            <person name="Wylensek D."/>
            <person name="Hitch T.C.A."/>
            <person name="Clavel T."/>
        </authorList>
    </citation>
    <scope>NUCLEOTIDE SEQUENCE [LARGE SCALE GENOMIC DNA]</scope>
    <source>
        <strain evidence="3 4">LKV-472-APC-3</strain>
    </source>
</reference>
<feature type="transmembrane region" description="Helical" evidence="1">
    <location>
        <begin position="245"/>
        <end position="277"/>
    </location>
</feature>
<dbReference type="AlphaFoldDB" id="A0A6N7VIL6"/>
<sequence>MMLILSLGFLACLILKEILCILCFTLFFLVYLDYRFKDKRIWVLFILFSLLSCILVYPKEVQQQDTYKITEIKKGYYIGKNRGSKILIQTDLDLSFQDEVKVKNIEPIHTDDNFTLFSFTRYNENKNIRFKTNSVEIIHKSTSFKSRLYNYLKSKPNSSIVLSLYYGIHDESIDEIYTMLGYGYMSAYYIVLHVLKRKWDETRIRRILLVFSVLFGHFFVFTLSLTRFILYQLSTLLFTSKPNQIAFTILCFGMIYPNQVLSISFVCPLLLQLVSYFCTEHKWIVKKMVLLGLMFIYFKKVNLISLFFFNIFRKLYGLIFLFGFIVQDLINLKLPDLTIHYAPRILFIVLFIIFYIQCLKHFQWKYLWICIVPFLEIYCNPFFQVYTLNIGQADCSIIVEPFHKSVVMIDCGQNLYRDNVERIIMPFLENKNIHAIDTLILTHDDFDHNGGYDSLKEKIEIKEVIEDSNQSVHVDYPFYLLLSERESKDTNDSSLISYFTYDHLTYLFMGDASKQIEKQLMATYDLKADVIKVGHHGSNTSSDPDFLDSLDCKVALISCGYKNKYGHPSVETLKTLETLHINTLCTSDCGSIAMYSLFHFSFVVTNDGMFGIIWT</sequence>
<feature type="transmembrane region" description="Helical" evidence="1">
    <location>
        <begin position="41"/>
        <end position="58"/>
    </location>
</feature>
<dbReference type="PANTHER" id="PTHR30619">
    <property type="entry name" value="DNA INTERNALIZATION/COMPETENCE PROTEIN COMEC/REC2"/>
    <property type="match status" value="1"/>
</dbReference>
<evidence type="ECO:0000313" key="3">
    <source>
        <dbReference type="EMBL" id="MSS56702.1"/>
    </source>
</evidence>
<evidence type="ECO:0000259" key="2">
    <source>
        <dbReference type="Pfam" id="PF00753"/>
    </source>
</evidence>
<dbReference type="PANTHER" id="PTHR30619:SF7">
    <property type="entry name" value="BETA-LACTAMASE DOMAIN PROTEIN"/>
    <property type="match status" value="1"/>
</dbReference>
<comment type="caution">
    <text evidence="3">The sequence shown here is derived from an EMBL/GenBank/DDBJ whole genome shotgun (WGS) entry which is preliminary data.</text>
</comment>
<dbReference type="InterPro" id="IPR035681">
    <property type="entry name" value="ComA-like_MBL"/>
</dbReference>
<dbReference type="CDD" id="cd07731">
    <property type="entry name" value="ComA-like_MBL-fold"/>
    <property type="match status" value="1"/>
</dbReference>
<dbReference type="EMBL" id="VUMR01000039">
    <property type="protein sequence ID" value="MSS56702.1"/>
    <property type="molecule type" value="Genomic_DNA"/>
</dbReference>
<feature type="transmembrane region" description="Helical" evidence="1">
    <location>
        <begin position="6"/>
        <end position="29"/>
    </location>
</feature>
<feature type="transmembrane region" description="Helical" evidence="1">
    <location>
        <begin position="207"/>
        <end position="233"/>
    </location>
</feature>
<dbReference type="SUPFAM" id="SSF56281">
    <property type="entry name" value="Metallo-hydrolase/oxidoreductase"/>
    <property type="match status" value="1"/>
</dbReference>
<dbReference type="GeneID" id="93159103"/>
<protein>
    <recommendedName>
        <fullName evidence="2">Metallo-beta-lactamase domain-containing protein</fullName>
    </recommendedName>
</protein>
<dbReference type="RefSeq" id="WP_154556288.1">
    <property type="nucleotide sequence ID" value="NZ_VUMR01000039.1"/>
</dbReference>
<name>A0A6N7VIL6_9FIRM</name>
<keyword evidence="1" id="KW-0472">Membrane</keyword>